<dbReference type="Proteomes" id="UP001168098">
    <property type="component" value="Unassembled WGS sequence"/>
</dbReference>
<dbReference type="PANTHER" id="PTHR11017">
    <property type="entry name" value="LEUCINE-RICH REPEAT-CONTAINING PROTEIN"/>
    <property type="match status" value="1"/>
</dbReference>
<dbReference type="GO" id="GO:0005634">
    <property type="term" value="C:nucleus"/>
    <property type="evidence" value="ECO:0007669"/>
    <property type="project" value="UniProtKB-SubCell"/>
</dbReference>
<dbReference type="Pfam" id="PF00931">
    <property type="entry name" value="NB-ARC"/>
    <property type="match status" value="1"/>
</dbReference>
<dbReference type="Pfam" id="PF23286">
    <property type="entry name" value="LRR_13"/>
    <property type="match status" value="1"/>
</dbReference>
<comment type="subcellular location">
    <subcellularLocation>
        <location evidence="2">Cytoplasm</location>
    </subcellularLocation>
    <subcellularLocation>
        <location evidence="1">Nucleus</location>
    </subcellularLocation>
</comment>
<organism evidence="15 16">
    <name type="scientific">Vitis rotundifolia</name>
    <name type="common">Muscadine grape</name>
    <dbReference type="NCBI Taxonomy" id="103349"/>
    <lineage>
        <taxon>Eukaryota</taxon>
        <taxon>Viridiplantae</taxon>
        <taxon>Streptophyta</taxon>
        <taxon>Embryophyta</taxon>
        <taxon>Tracheophyta</taxon>
        <taxon>Spermatophyta</taxon>
        <taxon>Magnoliopsida</taxon>
        <taxon>eudicotyledons</taxon>
        <taxon>Gunneridae</taxon>
        <taxon>Pentapetalae</taxon>
        <taxon>rosids</taxon>
        <taxon>Vitales</taxon>
        <taxon>Vitaceae</taxon>
        <taxon>Viteae</taxon>
        <taxon>Vitis</taxon>
    </lineage>
</organism>
<keyword evidence="5" id="KW-0433">Leucine-rich repeat</keyword>
<accession>A0AA38YSK4</accession>
<keyword evidence="6" id="KW-0677">Repeat</keyword>
<dbReference type="InterPro" id="IPR003591">
    <property type="entry name" value="Leu-rich_rpt_typical-subtyp"/>
</dbReference>
<dbReference type="Pfam" id="PF23282">
    <property type="entry name" value="WHD_ROQ1"/>
    <property type="match status" value="1"/>
</dbReference>
<comment type="catalytic activity">
    <reaction evidence="11">
        <text>NAD(+) + H2O = ADP-D-ribose + nicotinamide + H(+)</text>
        <dbReference type="Rhea" id="RHEA:16301"/>
        <dbReference type="ChEBI" id="CHEBI:15377"/>
        <dbReference type="ChEBI" id="CHEBI:15378"/>
        <dbReference type="ChEBI" id="CHEBI:17154"/>
        <dbReference type="ChEBI" id="CHEBI:57540"/>
        <dbReference type="ChEBI" id="CHEBI:57967"/>
        <dbReference type="EC" id="3.2.2.6"/>
    </reaction>
    <physiologicalReaction direction="left-to-right" evidence="11">
        <dbReference type="Rhea" id="RHEA:16302"/>
    </physiologicalReaction>
</comment>
<evidence type="ECO:0000256" key="3">
    <source>
        <dbReference type="ARBA" id="ARBA00011982"/>
    </source>
</evidence>
<dbReference type="SUPFAM" id="SSF52058">
    <property type="entry name" value="L domain-like"/>
    <property type="match status" value="1"/>
</dbReference>
<keyword evidence="10" id="KW-0539">Nucleus</keyword>
<dbReference type="EMBL" id="JARBHA010000018">
    <property type="protein sequence ID" value="KAJ9675906.1"/>
    <property type="molecule type" value="Genomic_DNA"/>
</dbReference>
<dbReference type="InterPro" id="IPR035897">
    <property type="entry name" value="Toll_tir_struct_dom_sf"/>
</dbReference>
<dbReference type="InterPro" id="IPR044974">
    <property type="entry name" value="Disease_R_plants"/>
</dbReference>
<comment type="caution">
    <text evidence="15">The sequence shown here is derived from an EMBL/GenBank/DDBJ whole genome shotgun (WGS) entry which is preliminary data.</text>
</comment>
<dbReference type="EC" id="3.2.2.6" evidence="3"/>
<dbReference type="SMART" id="SM00369">
    <property type="entry name" value="LRR_TYP"/>
    <property type="match status" value="4"/>
</dbReference>
<dbReference type="InterPro" id="IPR011713">
    <property type="entry name" value="Leu-rich_rpt_3"/>
</dbReference>
<evidence type="ECO:0000313" key="16">
    <source>
        <dbReference type="Proteomes" id="UP001168098"/>
    </source>
</evidence>
<evidence type="ECO:0000256" key="5">
    <source>
        <dbReference type="ARBA" id="ARBA00022614"/>
    </source>
</evidence>
<protein>
    <recommendedName>
        <fullName evidence="3">ADP-ribosyl cyclase/cyclic ADP-ribose hydrolase</fullName>
        <ecNumber evidence="3">3.2.2.6</ecNumber>
    </recommendedName>
</protein>
<evidence type="ECO:0000256" key="6">
    <source>
        <dbReference type="ARBA" id="ARBA00022737"/>
    </source>
</evidence>
<dbReference type="PROSITE" id="PS51450">
    <property type="entry name" value="LRR"/>
    <property type="match status" value="1"/>
</dbReference>
<evidence type="ECO:0000256" key="11">
    <source>
        <dbReference type="ARBA" id="ARBA00047304"/>
    </source>
</evidence>
<dbReference type="SUPFAM" id="SSF52540">
    <property type="entry name" value="P-loop containing nucleoside triphosphate hydrolases"/>
    <property type="match status" value="1"/>
</dbReference>
<dbReference type="InterPro" id="IPR002182">
    <property type="entry name" value="NB-ARC"/>
</dbReference>
<evidence type="ECO:0000256" key="10">
    <source>
        <dbReference type="ARBA" id="ARBA00023242"/>
    </source>
</evidence>
<keyword evidence="16" id="KW-1185">Reference proteome</keyword>
<reference evidence="15 16" key="1">
    <citation type="journal article" date="2023" name="BMC Biotechnol.">
        <title>Vitis rotundifolia cv Carlos genome sequencing.</title>
        <authorList>
            <person name="Huff M."/>
            <person name="Hulse-Kemp A."/>
            <person name="Scheffler B."/>
            <person name="Youngblood R."/>
            <person name="Simpson S."/>
            <person name="Babiker E."/>
            <person name="Staton M."/>
        </authorList>
    </citation>
    <scope>NUCLEOTIDE SEQUENCE [LARGE SCALE GENOMIC DNA]</scope>
    <source>
        <tissue evidence="15">Leaf</tissue>
    </source>
</reference>
<proteinExistence type="inferred from homology"/>
<dbReference type="GO" id="GO:0050832">
    <property type="term" value="P:defense response to fungus"/>
    <property type="evidence" value="ECO:0007669"/>
    <property type="project" value="UniProtKB-ARBA"/>
</dbReference>
<evidence type="ECO:0000256" key="4">
    <source>
        <dbReference type="ARBA" id="ARBA00022490"/>
    </source>
</evidence>
<dbReference type="Gene3D" id="3.80.10.10">
    <property type="entry name" value="Ribonuclease Inhibitor"/>
    <property type="match status" value="3"/>
</dbReference>
<dbReference type="Pfam" id="PF07725">
    <property type="entry name" value="LRR_3"/>
    <property type="match status" value="1"/>
</dbReference>
<dbReference type="GO" id="GO:0061809">
    <property type="term" value="F:NAD+ nucleosidase activity, cyclic ADP-ribose generating"/>
    <property type="evidence" value="ECO:0007669"/>
    <property type="project" value="UniProtKB-EC"/>
</dbReference>
<name>A0AA38YSK4_VITRO</name>
<gene>
    <name evidence="15" type="ORF">PVL29_024732</name>
</gene>
<dbReference type="Gene3D" id="1.10.8.430">
    <property type="entry name" value="Helical domain of apoptotic protease-activating factors"/>
    <property type="match status" value="1"/>
</dbReference>
<dbReference type="Pfam" id="PF20160">
    <property type="entry name" value="C-JID"/>
    <property type="match status" value="1"/>
</dbReference>
<keyword evidence="9" id="KW-0520">NAD</keyword>
<dbReference type="FunFam" id="3.40.50.10140:FF:000007">
    <property type="entry name" value="Disease resistance protein (TIR-NBS-LRR class)"/>
    <property type="match status" value="1"/>
</dbReference>
<evidence type="ECO:0000259" key="14">
    <source>
        <dbReference type="PROSITE" id="PS50104"/>
    </source>
</evidence>
<dbReference type="InterPro" id="IPR032675">
    <property type="entry name" value="LRR_dom_sf"/>
</dbReference>
<dbReference type="PANTHER" id="PTHR11017:SF573">
    <property type="entry name" value="ADP-RIBOSYL CYCLASE_CYCLIC ADP-RIBOSE HYDROLASE"/>
    <property type="match status" value="1"/>
</dbReference>
<dbReference type="GO" id="GO:0005737">
    <property type="term" value="C:cytoplasm"/>
    <property type="evidence" value="ECO:0007669"/>
    <property type="project" value="UniProtKB-SubCell"/>
</dbReference>
<sequence length="1351" mass="152248">MASSSTSLSVPSSSSTHRWKYDVFLSFRGEDTRQSFTAHLHAALCQKGINTFKDNQLRRGEKISPALLQAIEESRFSIIVLSENYASSSWCLEELTKILECVEEEGHTALPVFHNVDPSNVKKQKGSFEEAFAKHEQVYGEKMEKVEKWRKALTEAATISGWDTRNRDESVVIEEIVTRILTEQIDASSSNMDALVGMDSRVQDVVSLLCIGSDDVRMVGIWGMAGIGKTFIAEAVYEQIRAKFEGCCFLGNVREDLQRCGLPHLIEKLLSQILGGTKIFNTRINSIKARLRSRKVLIVLDDVDKQQQLEDLARNHDWFGLGSRIIITTRDRHLLSCQNMNAIYEAKKLEYDEALELFCQYAFRSEQPTKDFMQLCHRAVYYTGGLPLALKVLGSCLYKKDIDVWKSELDKLKQFPNKEIQNVLKTSFEGLDDNEQNIFLDIAFFYKGHHKDYVKDILNGCGFFFDTGIESLQNKSLITISEKNKLWMHDLLQEMGWNIVKQKSEVPGERSRLRVHEDINHVLTTNTGTEAVEGIFLDLSASEELNFSVEAFAMLKRLRLLRVYNVQIDRSLEYLSEKELISHTDDIWERRSYAWTRMEYLYTQCKLHLYGDFKFLSNNLRSFYWDGYPLKSLPSNFHPKNLVELNMCFSQLKQLWEGKKAFKKLKFIKLSHSQHLTKTPDFSGAPNLSGLILEGCTSLVEVHPSIGALKKLIFLNLEGCKKLESFSSNIHMQSLQILTLSGCLKLKKFPELQGNMEHLPELSLEGTAIKGLPSSIEYLTGLALLNLKECKSLESLPSSVFKLKSLKTLILSHCVRLKKLPEIPENMESLMELFLDGSAIRELPSSIGHLNGLVLLNMRNCKNLASLPKSFCELTSLQNLTLCGCSELKELPDELGSLQCLVELNADGTAIQEVRPSINVLTNLQELSLAGCKGRESKSRNLVLSFRSSPTLEPLRLPRLSGLHSLTKLNLSDCNLFEGALPIDLSSLSSLESLDLSRNSFITIPASLSGLSQLKTLILTHCKSLQSLPELPSSFEYLNAEDCTSLETFSCSSSACTSKRFGDLRFKFYNCFRLMENEHNDSVKHILLGIQLLASLPKFLGPDMSINGWGCPQNQYDAIVPGSRIPEWFVDQSTGSSVTVELPPHWYNTKLMGMAVCAVVGANGVIDPTTEYERSIHFNYGSGIKFRNTAHMSPSIKADHMWFGYRSLVLLACVAGNPFRKNRGSMVVSFDSWAENLEVKKCGVRLVYEGEEKDSHCSFPCGAMWPEEREETDSESSFPGEGDESDSGSKDLRQSNSDSESKELKQTCSPCNLLTNFFMLLKQICVTSKEKADLSQSNSVYSESESDSFSD</sequence>
<dbReference type="InterPro" id="IPR058192">
    <property type="entry name" value="WHD_ROQ1-like"/>
</dbReference>
<feature type="compositionally biased region" description="Basic and acidic residues" evidence="13">
    <location>
        <begin position="1287"/>
        <end position="1305"/>
    </location>
</feature>
<feature type="region of interest" description="Disordered" evidence="13">
    <location>
        <begin position="1270"/>
        <end position="1306"/>
    </location>
</feature>
<keyword evidence="8" id="KW-0611">Plant defense</keyword>
<dbReference type="PRINTS" id="PR00364">
    <property type="entry name" value="DISEASERSIST"/>
</dbReference>
<dbReference type="GO" id="GO:0043068">
    <property type="term" value="P:positive regulation of programmed cell death"/>
    <property type="evidence" value="ECO:0007669"/>
    <property type="project" value="UniProtKB-ARBA"/>
</dbReference>
<evidence type="ECO:0000256" key="1">
    <source>
        <dbReference type="ARBA" id="ARBA00004123"/>
    </source>
</evidence>
<dbReference type="InterPro" id="IPR058546">
    <property type="entry name" value="RPS4B/Roq1-like_LRR"/>
</dbReference>
<dbReference type="InterPro" id="IPR000157">
    <property type="entry name" value="TIR_dom"/>
</dbReference>
<keyword evidence="4" id="KW-0963">Cytoplasm</keyword>
<dbReference type="Gene3D" id="3.40.50.10140">
    <property type="entry name" value="Toll/interleukin-1 receptor homology (TIR) domain"/>
    <property type="match status" value="1"/>
</dbReference>
<evidence type="ECO:0000256" key="2">
    <source>
        <dbReference type="ARBA" id="ARBA00004496"/>
    </source>
</evidence>
<dbReference type="GO" id="GO:0043531">
    <property type="term" value="F:ADP binding"/>
    <property type="evidence" value="ECO:0007669"/>
    <property type="project" value="InterPro"/>
</dbReference>
<dbReference type="InterPro" id="IPR045344">
    <property type="entry name" value="C-JID"/>
</dbReference>
<evidence type="ECO:0000256" key="9">
    <source>
        <dbReference type="ARBA" id="ARBA00023027"/>
    </source>
</evidence>
<dbReference type="FunFam" id="1.10.8.430:FF:000002">
    <property type="entry name" value="Disease resistance protein (TIR-NBS-LRR class)"/>
    <property type="match status" value="1"/>
</dbReference>
<dbReference type="InterPro" id="IPR027417">
    <property type="entry name" value="P-loop_NTPase"/>
</dbReference>
<dbReference type="InterPro" id="IPR001611">
    <property type="entry name" value="Leu-rich_rpt"/>
</dbReference>
<dbReference type="SUPFAM" id="SSF52200">
    <property type="entry name" value="Toll/Interleukin receptor TIR domain"/>
    <property type="match status" value="1"/>
</dbReference>
<comment type="similarity">
    <text evidence="12">Belongs to the disease resistance TIR-NB-LRR family.</text>
</comment>
<dbReference type="Pfam" id="PF13855">
    <property type="entry name" value="LRR_8"/>
    <property type="match status" value="1"/>
</dbReference>
<dbReference type="SUPFAM" id="SSF52047">
    <property type="entry name" value="RNI-like"/>
    <property type="match status" value="1"/>
</dbReference>
<dbReference type="Gene3D" id="3.40.50.300">
    <property type="entry name" value="P-loop containing nucleotide triphosphate hydrolases"/>
    <property type="match status" value="1"/>
</dbReference>
<feature type="domain" description="TIR" evidence="14">
    <location>
        <begin position="19"/>
        <end position="184"/>
    </location>
</feature>
<evidence type="ECO:0000256" key="7">
    <source>
        <dbReference type="ARBA" id="ARBA00022801"/>
    </source>
</evidence>
<evidence type="ECO:0000256" key="12">
    <source>
        <dbReference type="ARBA" id="ARBA00061488"/>
    </source>
</evidence>
<dbReference type="PROSITE" id="PS50104">
    <property type="entry name" value="TIR"/>
    <property type="match status" value="1"/>
</dbReference>
<dbReference type="SMART" id="SM00255">
    <property type="entry name" value="TIR"/>
    <property type="match status" value="1"/>
</dbReference>
<evidence type="ECO:0000256" key="8">
    <source>
        <dbReference type="ARBA" id="ARBA00022821"/>
    </source>
</evidence>
<keyword evidence="7" id="KW-0378">Hydrolase</keyword>
<evidence type="ECO:0000256" key="13">
    <source>
        <dbReference type="SAM" id="MobiDB-lite"/>
    </source>
</evidence>
<dbReference type="Pfam" id="PF01582">
    <property type="entry name" value="TIR"/>
    <property type="match status" value="1"/>
</dbReference>
<dbReference type="InterPro" id="IPR042197">
    <property type="entry name" value="Apaf_helical"/>
</dbReference>
<dbReference type="GO" id="GO:0007165">
    <property type="term" value="P:signal transduction"/>
    <property type="evidence" value="ECO:0007669"/>
    <property type="project" value="InterPro"/>
</dbReference>
<evidence type="ECO:0000313" key="15">
    <source>
        <dbReference type="EMBL" id="KAJ9675906.1"/>
    </source>
</evidence>
<feature type="region of interest" description="Disordered" evidence="13">
    <location>
        <begin position="1330"/>
        <end position="1351"/>
    </location>
</feature>